<organism evidence="2 3">
    <name type="scientific">Triplophysa tibetana</name>
    <dbReference type="NCBI Taxonomy" id="1572043"/>
    <lineage>
        <taxon>Eukaryota</taxon>
        <taxon>Metazoa</taxon>
        <taxon>Chordata</taxon>
        <taxon>Craniata</taxon>
        <taxon>Vertebrata</taxon>
        <taxon>Euteleostomi</taxon>
        <taxon>Actinopterygii</taxon>
        <taxon>Neopterygii</taxon>
        <taxon>Teleostei</taxon>
        <taxon>Ostariophysi</taxon>
        <taxon>Cypriniformes</taxon>
        <taxon>Nemacheilidae</taxon>
        <taxon>Triplophysa</taxon>
    </lineage>
</organism>
<evidence type="ECO:0000313" key="3">
    <source>
        <dbReference type="Proteomes" id="UP000324632"/>
    </source>
</evidence>
<dbReference type="AlphaFoldDB" id="A0A5A9PTE9"/>
<sequence length="273" mass="29145">MQAYHFNGCLDEPFVRADMRRTSAVGFVDWLRIAMERKESRALSVAEPLTAGPTPENDTSQVGVPVVALSPDSSPPPAGLLGGNGRREPWGPSLEESRSVLAVPFVSLLQPTTSPVAPLKRKKQRREAWCPSQPASSPAQQPASNQAQQPSTRFSAGRPAAGFSAGRPAAFSACRPATGYSAGHIQMCERVCVGSLCKRIATALEGISTTCSCETAPSGFTLTGITLTLFPLTPRSSSFLLTPPWSLPLAPASELVMLPWYLITRSLPWSQPT</sequence>
<evidence type="ECO:0000256" key="1">
    <source>
        <dbReference type="SAM" id="MobiDB-lite"/>
    </source>
</evidence>
<proteinExistence type="predicted"/>
<feature type="region of interest" description="Disordered" evidence="1">
    <location>
        <begin position="69"/>
        <end position="92"/>
    </location>
</feature>
<gene>
    <name evidence="2" type="ORF">E1301_Tti010334</name>
</gene>
<comment type="caution">
    <text evidence="2">The sequence shown here is derived from an EMBL/GenBank/DDBJ whole genome shotgun (WGS) entry which is preliminary data.</text>
</comment>
<name>A0A5A9PTE9_9TELE</name>
<protein>
    <submittedName>
        <fullName evidence="2">Uncharacterized protein</fullName>
    </submittedName>
</protein>
<keyword evidence="3" id="KW-1185">Reference proteome</keyword>
<accession>A0A5A9PTE9</accession>
<dbReference type="EMBL" id="SOYY01000001">
    <property type="protein sequence ID" value="KAA0725504.1"/>
    <property type="molecule type" value="Genomic_DNA"/>
</dbReference>
<evidence type="ECO:0000313" key="2">
    <source>
        <dbReference type="EMBL" id="KAA0725504.1"/>
    </source>
</evidence>
<reference evidence="2 3" key="1">
    <citation type="journal article" date="2019" name="Mol. Ecol. Resour.">
        <title>Chromosome-level genome assembly of Triplophysa tibetana, a fish adapted to the harsh high-altitude environment of the Tibetan Plateau.</title>
        <authorList>
            <person name="Yang X."/>
            <person name="Liu H."/>
            <person name="Ma Z."/>
            <person name="Zou Y."/>
            <person name="Zou M."/>
            <person name="Mao Y."/>
            <person name="Li X."/>
            <person name="Wang H."/>
            <person name="Chen T."/>
            <person name="Wang W."/>
            <person name="Yang R."/>
        </authorList>
    </citation>
    <scope>NUCLEOTIDE SEQUENCE [LARGE SCALE GENOMIC DNA]</scope>
    <source>
        <strain evidence="2">TTIB1903HZAU</strain>
        <tissue evidence="2">Muscle</tissue>
    </source>
</reference>
<feature type="compositionally biased region" description="Low complexity" evidence="1">
    <location>
        <begin position="131"/>
        <end position="151"/>
    </location>
</feature>
<dbReference type="Proteomes" id="UP000324632">
    <property type="component" value="Chromosome 1"/>
</dbReference>
<feature type="region of interest" description="Disordered" evidence="1">
    <location>
        <begin position="115"/>
        <end position="161"/>
    </location>
</feature>